<sequence length="36" mass="4323">MPVITEFAAPKYERKESHRQSPFRYPGGKYYALKYI</sequence>
<protein>
    <submittedName>
        <fullName evidence="1">Uncharacterized protein</fullName>
    </submittedName>
</protein>
<name>A0A382N4K8_9ZZZZ</name>
<feature type="non-terminal residue" evidence="1">
    <location>
        <position position="36"/>
    </location>
</feature>
<organism evidence="1">
    <name type="scientific">marine metagenome</name>
    <dbReference type="NCBI Taxonomy" id="408172"/>
    <lineage>
        <taxon>unclassified sequences</taxon>
        <taxon>metagenomes</taxon>
        <taxon>ecological metagenomes</taxon>
    </lineage>
</organism>
<reference evidence="1" key="1">
    <citation type="submission" date="2018-05" db="EMBL/GenBank/DDBJ databases">
        <authorList>
            <person name="Lanie J.A."/>
            <person name="Ng W.-L."/>
            <person name="Kazmierczak K.M."/>
            <person name="Andrzejewski T.M."/>
            <person name="Davidsen T.M."/>
            <person name="Wayne K.J."/>
            <person name="Tettelin H."/>
            <person name="Glass J.I."/>
            <person name="Rusch D."/>
            <person name="Podicherti R."/>
            <person name="Tsui H.-C.T."/>
            <person name="Winkler M.E."/>
        </authorList>
    </citation>
    <scope>NUCLEOTIDE SEQUENCE</scope>
</reference>
<gene>
    <name evidence="1" type="ORF">METZ01_LOCUS307971</name>
</gene>
<evidence type="ECO:0000313" key="1">
    <source>
        <dbReference type="EMBL" id="SVC55117.1"/>
    </source>
</evidence>
<dbReference type="EMBL" id="UINC01097428">
    <property type="protein sequence ID" value="SVC55117.1"/>
    <property type="molecule type" value="Genomic_DNA"/>
</dbReference>
<dbReference type="AlphaFoldDB" id="A0A382N4K8"/>
<proteinExistence type="predicted"/>
<accession>A0A382N4K8</accession>